<evidence type="ECO:0000259" key="11">
    <source>
        <dbReference type="PROSITE" id="PS51278"/>
    </source>
</evidence>
<keyword evidence="5 9" id="KW-0067">ATP-binding</keyword>
<evidence type="ECO:0000256" key="4">
    <source>
        <dbReference type="ARBA" id="ARBA00022741"/>
    </source>
</evidence>
<evidence type="ECO:0000313" key="12">
    <source>
        <dbReference type="EMBL" id="HHO74397.1"/>
    </source>
</evidence>
<accession>A0A7C5X3Q9</accession>
<dbReference type="PIRSF" id="PIRSF001589">
    <property type="entry name" value="Asn_synthetase_glu-h"/>
    <property type="match status" value="1"/>
</dbReference>
<comment type="catalytic activity">
    <reaction evidence="7">
        <text>L-aspartate + L-glutamine + ATP + H2O = L-asparagine + L-glutamate + AMP + diphosphate + H(+)</text>
        <dbReference type="Rhea" id="RHEA:12228"/>
        <dbReference type="ChEBI" id="CHEBI:15377"/>
        <dbReference type="ChEBI" id="CHEBI:15378"/>
        <dbReference type="ChEBI" id="CHEBI:29985"/>
        <dbReference type="ChEBI" id="CHEBI:29991"/>
        <dbReference type="ChEBI" id="CHEBI:30616"/>
        <dbReference type="ChEBI" id="CHEBI:33019"/>
        <dbReference type="ChEBI" id="CHEBI:58048"/>
        <dbReference type="ChEBI" id="CHEBI:58359"/>
        <dbReference type="ChEBI" id="CHEBI:456215"/>
        <dbReference type="EC" id="6.3.5.4"/>
    </reaction>
</comment>
<evidence type="ECO:0000256" key="1">
    <source>
        <dbReference type="ARBA" id="ARBA00005187"/>
    </source>
</evidence>
<gene>
    <name evidence="12" type="primary">asnB</name>
    <name evidence="12" type="ORF">ENN04_07195</name>
</gene>
<evidence type="ECO:0000256" key="2">
    <source>
        <dbReference type="ARBA" id="ARBA00005752"/>
    </source>
</evidence>
<dbReference type="Gene3D" id="3.40.50.620">
    <property type="entry name" value="HUPs"/>
    <property type="match status" value="1"/>
</dbReference>
<comment type="pathway">
    <text evidence="1">Amino-acid biosynthesis; L-asparagine biosynthesis; L-asparagine from L-aspartate (L-Gln route): step 1/1.</text>
</comment>
<keyword evidence="8" id="KW-0028">Amino-acid biosynthesis</keyword>
<dbReference type="Gene3D" id="3.60.20.10">
    <property type="entry name" value="Glutamine Phosphoribosylpyrophosphate, subunit 1, domain 1"/>
    <property type="match status" value="1"/>
</dbReference>
<evidence type="ECO:0000256" key="7">
    <source>
        <dbReference type="ARBA" id="ARBA00048741"/>
    </source>
</evidence>
<evidence type="ECO:0000256" key="8">
    <source>
        <dbReference type="PIRSR" id="PIRSR001589-1"/>
    </source>
</evidence>
<proteinExistence type="inferred from homology"/>
<comment type="caution">
    <text evidence="12">The sequence shown here is derived from an EMBL/GenBank/DDBJ whole genome shotgun (WGS) entry which is preliminary data.</text>
</comment>
<dbReference type="InterPro" id="IPR001962">
    <property type="entry name" value="Asn_synthase"/>
</dbReference>
<organism evidence="12">
    <name type="scientific">Thermocrinis ruber</name>
    <dbReference type="NCBI Taxonomy" id="75906"/>
    <lineage>
        <taxon>Bacteria</taxon>
        <taxon>Pseudomonadati</taxon>
        <taxon>Aquificota</taxon>
        <taxon>Aquificia</taxon>
        <taxon>Aquificales</taxon>
        <taxon>Aquificaceae</taxon>
        <taxon>Thermocrinis</taxon>
    </lineage>
</organism>
<dbReference type="PROSITE" id="PS51278">
    <property type="entry name" value="GATASE_TYPE_2"/>
    <property type="match status" value="1"/>
</dbReference>
<dbReference type="SUPFAM" id="SSF56235">
    <property type="entry name" value="N-terminal nucleophile aminohydrolases (Ntn hydrolases)"/>
    <property type="match status" value="1"/>
</dbReference>
<dbReference type="AlphaFoldDB" id="A0A7C5X3Q9"/>
<keyword evidence="12" id="KW-0436">Ligase</keyword>
<dbReference type="InterPro" id="IPR006426">
    <property type="entry name" value="Asn_synth_AEB"/>
</dbReference>
<evidence type="ECO:0000256" key="3">
    <source>
        <dbReference type="ARBA" id="ARBA00012737"/>
    </source>
</evidence>
<dbReference type="Pfam" id="PF13537">
    <property type="entry name" value="GATase_7"/>
    <property type="match status" value="1"/>
</dbReference>
<dbReference type="InterPro" id="IPR033738">
    <property type="entry name" value="AsnB_N"/>
</dbReference>
<dbReference type="InterPro" id="IPR029055">
    <property type="entry name" value="Ntn_hydrolases_N"/>
</dbReference>
<dbReference type="InterPro" id="IPR051786">
    <property type="entry name" value="ASN_synthetase/amidase"/>
</dbReference>
<keyword evidence="8" id="KW-0061">Asparagine biosynthesis</keyword>
<dbReference type="InterPro" id="IPR014729">
    <property type="entry name" value="Rossmann-like_a/b/a_fold"/>
</dbReference>
<dbReference type="CDD" id="cd01991">
    <property type="entry name" value="Asn_synthase_B_C"/>
    <property type="match status" value="1"/>
</dbReference>
<dbReference type="CDD" id="cd00712">
    <property type="entry name" value="AsnB"/>
    <property type="match status" value="1"/>
</dbReference>
<dbReference type="NCBIfam" id="TIGR01536">
    <property type="entry name" value="asn_synth_AEB"/>
    <property type="match status" value="1"/>
</dbReference>
<protein>
    <recommendedName>
        <fullName evidence="3">asparagine synthase (glutamine-hydrolyzing)</fullName>
        <ecNumber evidence="3">6.3.5.4</ecNumber>
    </recommendedName>
</protein>
<feature type="binding site" evidence="9">
    <location>
        <position position="103"/>
    </location>
    <ligand>
        <name>L-glutamine</name>
        <dbReference type="ChEBI" id="CHEBI:58359"/>
    </ligand>
</feature>
<dbReference type="EC" id="6.3.5.4" evidence="3"/>
<sequence length="642" mass="75425">MCRIVGFIDFSFNNSYSLEETITSMRDTLIHGGPDDAGIFIDKDFFPVALGHRRLSILDLSPLGHQPMEFENLVITYNGEVYNFKEIKRELEKEGYKFVSNSDTEVILKAFHWWGFSAVHKFRGMFAFALWDKKDKKLILCRDRIGVKPLYYYYKNGLFMFASELKAFHKHPKFEKRLNLTGLSLYLKYGYIPAPYSIFENVYKLKPGHFLVLDQKGNIEEFPYWRVEEYFLKGKEEKERWLKRSEGELLQELEEILTESFKLRLVSDVPVGMFLSGGIDSSTVCAILSKEGIKLKTFTIGFYEREYNEAEYAKKVAEYLGTEHTELYCTPKEAFEIIPRLPEIYDEPFGDSSAIPTYLVSRLAKSQVKVSLSADGGDEQFCGYTRYWLIKDRIAKLSKIPFSNLLANTLDLVHPDIALKLYNVFKPILPKYTNFRDKYIKLRNVLKAKDTMEQYDLSVSYFLEEDLKLLGIEPLEKKDLKDWVSVDGLDPLTSMMLLDLKTYLPDDILVKVDKATMSVALEGREPFLDHRIVEWTSQLPVEFKYKNGVSKYLLRKVLYKYIPKELVERPKQGFGVPIYEWFKKELRELYMEYLDGERIKKEGLFNHLEVRKLLEDFLSDRGVNHNKLWLLFVFELWRSKWM</sequence>
<dbReference type="EMBL" id="DSAC01000090">
    <property type="protein sequence ID" value="HHO74397.1"/>
    <property type="molecule type" value="Genomic_DNA"/>
</dbReference>
<dbReference type="SUPFAM" id="SSF52402">
    <property type="entry name" value="Adenine nucleotide alpha hydrolases-like"/>
    <property type="match status" value="1"/>
</dbReference>
<dbReference type="GO" id="GO:0005524">
    <property type="term" value="F:ATP binding"/>
    <property type="evidence" value="ECO:0007669"/>
    <property type="project" value="UniProtKB-KW"/>
</dbReference>
<evidence type="ECO:0000256" key="10">
    <source>
        <dbReference type="PIRSR" id="PIRSR001589-3"/>
    </source>
</evidence>
<keyword evidence="4 9" id="KW-0547">Nucleotide-binding</keyword>
<evidence type="ECO:0000256" key="6">
    <source>
        <dbReference type="ARBA" id="ARBA00022962"/>
    </source>
</evidence>
<feature type="domain" description="Glutamine amidotransferase type-2" evidence="11">
    <location>
        <begin position="2"/>
        <end position="216"/>
    </location>
</feature>
<dbReference type="Pfam" id="PF00733">
    <property type="entry name" value="Asn_synthase"/>
    <property type="match status" value="1"/>
</dbReference>
<feature type="active site" description="For GATase activity" evidence="8">
    <location>
        <position position="2"/>
    </location>
</feature>
<evidence type="ECO:0000256" key="9">
    <source>
        <dbReference type="PIRSR" id="PIRSR001589-2"/>
    </source>
</evidence>
<evidence type="ECO:0000256" key="5">
    <source>
        <dbReference type="ARBA" id="ARBA00022840"/>
    </source>
</evidence>
<feature type="site" description="Important for beta-aspartyl-AMP intermediate formation" evidence="10">
    <location>
        <position position="375"/>
    </location>
</feature>
<dbReference type="PANTHER" id="PTHR43284:SF1">
    <property type="entry name" value="ASPARAGINE SYNTHETASE"/>
    <property type="match status" value="1"/>
</dbReference>
<dbReference type="GO" id="GO:0006529">
    <property type="term" value="P:asparagine biosynthetic process"/>
    <property type="evidence" value="ECO:0007669"/>
    <property type="project" value="UniProtKB-KW"/>
</dbReference>
<dbReference type="GO" id="GO:0005829">
    <property type="term" value="C:cytosol"/>
    <property type="evidence" value="ECO:0007669"/>
    <property type="project" value="TreeGrafter"/>
</dbReference>
<name>A0A7C5X3Q9_9AQUI</name>
<feature type="binding site" evidence="9">
    <location>
        <position position="300"/>
    </location>
    <ligand>
        <name>ATP</name>
        <dbReference type="ChEBI" id="CHEBI:30616"/>
    </ligand>
</feature>
<dbReference type="PANTHER" id="PTHR43284">
    <property type="entry name" value="ASPARAGINE SYNTHETASE (GLUTAMINE-HYDROLYZING)"/>
    <property type="match status" value="1"/>
</dbReference>
<comment type="similarity">
    <text evidence="2">Belongs to the asparagine synthetase family.</text>
</comment>
<keyword evidence="6 8" id="KW-0315">Glutamine amidotransferase</keyword>
<dbReference type="InterPro" id="IPR017932">
    <property type="entry name" value="GATase_2_dom"/>
</dbReference>
<dbReference type="GO" id="GO:0004066">
    <property type="term" value="F:asparagine synthase (glutamine-hydrolyzing) activity"/>
    <property type="evidence" value="ECO:0007669"/>
    <property type="project" value="UniProtKB-EC"/>
</dbReference>
<reference evidence="12" key="1">
    <citation type="journal article" date="2020" name="mSystems">
        <title>Genome- and Community-Level Interaction Insights into Carbon Utilization and Element Cycling Functions of Hydrothermarchaeota in Hydrothermal Sediment.</title>
        <authorList>
            <person name="Zhou Z."/>
            <person name="Liu Y."/>
            <person name="Xu W."/>
            <person name="Pan J."/>
            <person name="Luo Z.H."/>
            <person name="Li M."/>
        </authorList>
    </citation>
    <scope>NUCLEOTIDE SEQUENCE [LARGE SCALE GENOMIC DNA]</scope>
    <source>
        <strain evidence="12">SpSt-114</strain>
    </source>
</reference>